<dbReference type="EMBL" id="CAADFF010000136">
    <property type="protein sequence ID" value="VFJ99091.1"/>
    <property type="molecule type" value="Genomic_DNA"/>
</dbReference>
<dbReference type="GO" id="GO:0043093">
    <property type="term" value="P:FtsZ-dependent cytokinesis"/>
    <property type="evidence" value="ECO:0007669"/>
    <property type="project" value="TreeGrafter"/>
</dbReference>
<evidence type="ECO:0000256" key="4">
    <source>
        <dbReference type="ARBA" id="ARBA00022490"/>
    </source>
</evidence>
<keyword evidence="6" id="KW-0175">Coiled coil</keyword>
<evidence type="ECO:0000313" key="12">
    <source>
        <dbReference type="EMBL" id="VFJ99091.1"/>
    </source>
</evidence>
<dbReference type="GO" id="GO:0032153">
    <property type="term" value="C:cell division site"/>
    <property type="evidence" value="ECO:0007669"/>
    <property type="project" value="TreeGrafter"/>
</dbReference>
<dbReference type="SUPFAM" id="SSF102829">
    <property type="entry name" value="Cell division protein ZapA-like"/>
    <property type="match status" value="1"/>
</dbReference>
<evidence type="ECO:0000256" key="8">
    <source>
        <dbReference type="ARBA" id="ARBA00023306"/>
    </source>
</evidence>
<dbReference type="Gene3D" id="3.30.160.880">
    <property type="entry name" value="Cell division protein ZapA protomer, N-terminal domain"/>
    <property type="match status" value="1"/>
</dbReference>
<dbReference type="PANTHER" id="PTHR34981">
    <property type="entry name" value="CELL DIVISION PROTEIN ZAPA"/>
    <property type="match status" value="1"/>
</dbReference>
<evidence type="ECO:0000256" key="9">
    <source>
        <dbReference type="ARBA" id="ARBA00024910"/>
    </source>
</evidence>
<evidence type="ECO:0000256" key="5">
    <source>
        <dbReference type="ARBA" id="ARBA00022618"/>
    </source>
</evidence>
<dbReference type="GO" id="GO:0030428">
    <property type="term" value="C:cell septum"/>
    <property type="evidence" value="ECO:0007669"/>
    <property type="project" value="TreeGrafter"/>
</dbReference>
<evidence type="ECO:0000256" key="6">
    <source>
        <dbReference type="ARBA" id="ARBA00023054"/>
    </source>
</evidence>
<sequence>MNKDKVPVNIQILDKEYVISCPAEEHKDLIASARLLDDRMRQTRDVAKVYGTERILVMSALNIVHELLRMRHDQENKAALLSRSIAQLVEKIDTALAKNQYPPAKDGE</sequence>
<organism evidence="14">
    <name type="scientific">Candidatus Kentrum sp. LFY</name>
    <dbReference type="NCBI Taxonomy" id="2126342"/>
    <lineage>
        <taxon>Bacteria</taxon>
        <taxon>Pseudomonadati</taxon>
        <taxon>Pseudomonadota</taxon>
        <taxon>Gammaproteobacteria</taxon>
        <taxon>Candidatus Kentrum</taxon>
    </lineage>
</organism>
<comment type="function">
    <text evidence="9">Activator of cell division through the inhibition of FtsZ GTPase activity, therefore promoting FtsZ assembly into bundles of protofilaments necessary for the formation of the division Z ring. It is recruited early at mid-cell but it is not essential for cell division.</text>
</comment>
<dbReference type="EMBL" id="CAADFH010000137">
    <property type="protein sequence ID" value="VFK01173.1"/>
    <property type="molecule type" value="Genomic_DNA"/>
</dbReference>
<evidence type="ECO:0000256" key="3">
    <source>
        <dbReference type="ARBA" id="ARBA00015195"/>
    </source>
</evidence>
<evidence type="ECO:0000313" key="14">
    <source>
        <dbReference type="EMBL" id="VFK20638.1"/>
    </source>
</evidence>
<gene>
    <name evidence="13" type="ORF">BECKLFY1418A_GA0070994_11374</name>
    <name evidence="12" type="ORF">BECKLFY1418B_GA0070995_11364</name>
    <name evidence="14" type="ORF">BECKLFY1418C_GA0070996_107617</name>
</gene>
<dbReference type="AlphaFoldDB" id="A0A450WUK4"/>
<dbReference type="GO" id="GO:0000921">
    <property type="term" value="P:septin ring assembly"/>
    <property type="evidence" value="ECO:0007669"/>
    <property type="project" value="TreeGrafter"/>
</dbReference>
<dbReference type="Pfam" id="PF05164">
    <property type="entry name" value="ZapA"/>
    <property type="match status" value="1"/>
</dbReference>
<protein>
    <recommendedName>
        <fullName evidence="3">Cell division protein ZapA</fullName>
    </recommendedName>
    <alternativeName>
        <fullName evidence="11">Z ring-associated protein ZapA</fullName>
    </alternativeName>
</protein>
<dbReference type="PANTHER" id="PTHR34981:SF1">
    <property type="entry name" value="CELL DIVISION PROTEIN ZAPA"/>
    <property type="match status" value="1"/>
</dbReference>
<dbReference type="InterPro" id="IPR007838">
    <property type="entry name" value="Cell_div_ZapA-like"/>
</dbReference>
<proteinExistence type="inferred from homology"/>
<dbReference type="Gene3D" id="1.20.5.50">
    <property type="match status" value="1"/>
</dbReference>
<name>A0A450WUK4_9GAMM</name>
<accession>A0A450WUK4</accession>
<dbReference type="InterPro" id="IPR042233">
    <property type="entry name" value="Cell_div_ZapA_N"/>
</dbReference>
<dbReference type="GO" id="GO:0000917">
    <property type="term" value="P:division septum assembly"/>
    <property type="evidence" value="ECO:0007669"/>
    <property type="project" value="UniProtKB-KW"/>
</dbReference>
<keyword evidence="5 14" id="KW-0132">Cell division</keyword>
<comment type="subunit">
    <text evidence="10">Homodimer. Interacts with FtsZ.</text>
</comment>
<comment type="similarity">
    <text evidence="2">Belongs to the ZapA family. Type 1 subfamily.</text>
</comment>
<reference evidence="14" key="1">
    <citation type="submission" date="2019-02" db="EMBL/GenBank/DDBJ databases">
        <authorList>
            <person name="Gruber-Vodicka R. H."/>
            <person name="Seah K. B. B."/>
        </authorList>
    </citation>
    <scope>NUCLEOTIDE SEQUENCE</scope>
    <source>
        <strain evidence="14">BECK_BY7</strain>
        <strain evidence="13">BECK_M6</strain>
        <strain evidence="12">BECK_M7</strain>
    </source>
</reference>
<keyword evidence="8" id="KW-0131">Cell cycle</keyword>
<dbReference type="GO" id="GO:0005829">
    <property type="term" value="C:cytosol"/>
    <property type="evidence" value="ECO:0007669"/>
    <property type="project" value="TreeGrafter"/>
</dbReference>
<keyword evidence="4" id="KW-0963">Cytoplasm</keyword>
<dbReference type="EMBL" id="CAADFN010000076">
    <property type="protein sequence ID" value="VFK20638.1"/>
    <property type="molecule type" value="Genomic_DNA"/>
</dbReference>
<dbReference type="InterPro" id="IPR036192">
    <property type="entry name" value="Cell_div_ZapA-like_sf"/>
</dbReference>
<keyword evidence="7" id="KW-0717">Septation</keyword>
<evidence type="ECO:0000256" key="11">
    <source>
        <dbReference type="ARBA" id="ARBA00033158"/>
    </source>
</evidence>
<evidence type="ECO:0000313" key="13">
    <source>
        <dbReference type="EMBL" id="VFK01173.1"/>
    </source>
</evidence>
<evidence type="ECO:0000256" key="7">
    <source>
        <dbReference type="ARBA" id="ARBA00023210"/>
    </source>
</evidence>
<evidence type="ECO:0000256" key="1">
    <source>
        <dbReference type="ARBA" id="ARBA00004496"/>
    </source>
</evidence>
<comment type="subcellular location">
    <subcellularLocation>
        <location evidence="1">Cytoplasm</location>
    </subcellularLocation>
</comment>
<evidence type="ECO:0000256" key="10">
    <source>
        <dbReference type="ARBA" id="ARBA00026068"/>
    </source>
</evidence>
<evidence type="ECO:0000256" key="2">
    <source>
        <dbReference type="ARBA" id="ARBA00010074"/>
    </source>
</evidence>